<feature type="compositionally biased region" description="Polar residues" evidence="2">
    <location>
        <begin position="161"/>
        <end position="178"/>
    </location>
</feature>
<feature type="compositionally biased region" description="Basic and acidic residues" evidence="2">
    <location>
        <begin position="635"/>
        <end position="644"/>
    </location>
</feature>
<dbReference type="EMBL" id="QXFV01002307">
    <property type="protein sequence ID" value="KAE8989682.1"/>
    <property type="molecule type" value="Genomic_DNA"/>
</dbReference>
<feature type="region of interest" description="Disordered" evidence="2">
    <location>
        <begin position="244"/>
        <end position="264"/>
    </location>
</feature>
<dbReference type="Proteomes" id="UP000429607">
    <property type="component" value="Unassembled WGS sequence"/>
</dbReference>
<accession>A0A6A4D4U1</accession>
<feature type="region of interest" description="Disordered" evidence="2">
    <location>
        <begin position="625"/>
        <end position="681"/>
    </location>
</feature>
<evidence type="ECO:0000313" key="8">
    <source>
        <dbReference type="Proteomes" id="UP000435112"/>
    </source>
</evidence>
<feature type="region of interest" description="Disordered" evidence="2">
    <location>
        <begin position="87"/>
        <end position="119"/>
    </location>
</feature>
<feature type="region of interest" description="Disordered" evidence="2">
    <location>
        <begin position="561"/>
        <end position="604"/>
    </location>
</feature>
<gene>
    <name evidence="4" type="ORF">PR001_g21707</name>
    <name evidence="3" type="ORF">PR002_g22364</name>
    <name evidence="5" type="ORF">PR003_g22838</name>
</gene>
<keyword evidence="7" id="KW-1185">Reference proteome</keyword>
<evidence type="ECO:0000256" key="1">
    <source>
        <dbReference type="SAM" id="Coils"/>
    </source>
</evidence>
<dbReference type="Proteomes" id="UP000435112">
    <property type="component" value="Unassembled WGS sequence"/>
</dbReference>
<dbReference type="OrthoDB" id="124855at2759"/>
<evidence type="ECO:0000313" key="5">
    <source>
        <dbReference type="EMBL" id="KAE9300048.1"/>
    </source>
</evidence>
<evidence type="ECO:0000313" key="6">
    <source>
        <dbReference type="Proteomes" id="UP000429607"/>
    </source>
</evidence>
<evidence type="ECO:0000313" key="4">
    <source>
        <dbReference type="EMBL" id="KAE8989682.1"/>
    </source>
</evidence>
<evidence type="ECO:0000313" key="3">
    <source>
        <dbReference type="EMBL" id="KAE8986389.1"/>
    </source>
</evidence>
<dbReference type="AlphaFoldDB" id="A0A6A4D4U1"/>
<keyword evidence="1" id="KW-0175">Coiled coil</keyword>
<feature type="region of interest" description="Disordered" evidence="2">
    <location>
        <begin position="797"/>
        <end position="840"/>
    </location>
</feature>
<dbReference type="Proteomes" id="UP000434957">
    <property type="component" value="Unassembled WGS sequence"/>
</dbReference>
<dbReference type="EMBL" id="QXFU01002386">
    <property type="protein sequence ID" value="KAE8986389.1"/>
    <property type="molecule type" value="Genomic_DNA"/>
</dbReference>
<feature type="compositionally biased region" description="Low complexity" evidence="2">
    <location>
        <begin position="819"/>
        <end position="830"/>
    </location>
</feature>
<feature type="region of interest" description="Disordered" evidence="2">
    <location>
        <begin position="156"/>
        <end position="186"/>
    </location>
</feature>
<evidence type="ECO:0000313" key="7">
    <source>
        <dbReference type="Proteomes" id="UP000434957"/>
    </source>
</evidence>
<feature type="coiled-coil region" evidence="1">
    <location>
        <begin position="336"/>
        <end position="487"/>
    </location>
</feature>
<reference evidence="5 7" key="1">
    <citation type="submission" date="2018-08" db="EMBL/GenBank/DDBJ databases">
        <title>Genomic investigation of the strawberry pathogen Phytophthora fragariae indicates pathogenicity is determined by transcriptional variation in three key races.</title>
        <authorList>
            <person name="Adams T.M."/>
            <person name="Armitage A.D."/>
            <person name="Sobczyk M.K."/>
            <person name="Bates H.J."/>
            <person name="Dunwell J.M."/>
            <person name="Nellist C.F."/>
            <person name="Harrison R.J."/>
        </authorList>
    </citation>
    <scope>NUCLEOTIDE SEQUENCE [LARGE SCALE GENOMIC DNA]</scope>
    <source>
        <strain evidence="4 6">SCRP249</strain>
        <strain evidence="3 8">SCRP324</strain>
        <strain evidence="5 7">SCRP333</strain>
    </source>
</reference>
<protein>
    <submittedName>
        <fullName evidence="5">Uncharacterized protein</fullName>
    </submittedName>
</protein>
<proteinExistence type="predicted"/>
<comment type="caution">
    <text evidence="5">The sequence shown here is derived from an EMBL/GenBank/DDBJ whole genome shotgun (WGS) entry which is preliminary data.</text>
</comment>
<dbReference type="EMBL" id="QXFT01002326">
    <property type="protein sequence ID" value="KAE9300048.1"/>
    <property type="molecule type" value="Genomic_DNA"/>
</dbReference>
<evidence type="ECO:0000256" key="2">
    <source>
        <dbReference type="SAM" id="MobiDB-lite"/>
    </source>
</evidence>
<feature type="compositionally biased region" description="Basic and acidic residues" evidence="2">
    <location>
        <begin position="589"/>
        <end position="600"/>
    </location>
</feature>
<feature type="compositionally biased region" description="Low complexity" evidence="2">
    <location>
        <begin position="655"/>
        <end position="669"/>
    </location>
</feature>
<organism evidence="5 7">
    <name type="scientific">Phytophthora rubi</name>
    <dbReference type="NCBI Taxonomy" id="129364"/>
    <lineage>
        <taxon>Eukaryota</taxon>
        <taxon>Sar</taxon>
        <taxon>Stramenopiles</taxon>
        <taxon>Oomycota</taxon>
        <taxon>Peronosporomycetes</taxon>
        <taxon>Peronosporales</taxon>
        <taxon>Peronosporaceae</taxon>
        <taxon>Phytophthora</taxon>
    </lineage>
</organism>
<sequence>MAALEADADGVRGGVGACWTLPDWEEYSDRASSSFAGDWSDVEADVSLDTASSVASTEHQRVYRIQRARGEPPRDLRDIHSLYTQRRLDESSQGVGSSAKWLRPPPCASPRVPEEKPQGQKLVEKELLAQQSEISAELQAVRKQLSEFQDKWKKTVDSRANADSSGAPTVASPWSSPLSKDRERHVAGQTVAVQTERDEREDAVKQWVLLLTQKLTTLTRKYAHEPTHSFQAAMTHLAGLQSFDKDGSGGLKESAAGSEEGDDATSLASWHVGRALKTAVPLEIAERFLELEHAIACMCTAVEQHERRQMSNLDRAVQQVQGYHHERMQQVVDESLAELELVRGRYKKKEAQLEDELRAANKEVEKWKHTAAEAEHRKKLDRETLEFKLSSAKELYDQAYRRNESDVAQLKTQLETVRAERKQVINQHRDTHEVIEQAKEGAIALERQCQALKKQQERAKELHDREVRVLQDSIRQLREGSDELEVQHAKEKQVLADTLKKLEASQKTGKQELEARMRVEVTKQVLDELLPKKIADLKKHHEEVVSAMESEHKRQLAHLTEQLDEKKRTTPNVRGVETQTDPPTAQEDAAERSTQVKDDNQAQEQIEELTRRCQALGKLLDKKFADAPSSLSSSRRCESCHSDDDISTSSAYHGSQRSLNASRSSSIHSDTSYRPRVSGKSRALARALLGSSPRRSRAYSISSAYSDNKAPPFMNETTLATDEATLGAHEMWDSASFTSIDTADGVPSFASQRSTPRQRMQSTQDILTLVRQIKHAAAPLDNRREPDPEMNWETNHHKHAMSASRSTPPSASKHLDKGTTATSVRTSTTTGPSVFDDLLC</sequence>
<name>A0A6A4D4U1_9STRA</name>